<evidence type="ECO:0000313" key="1">
    <source>
        <dbReference type="EnsemblPlants" id="Solyc05g049915.1.1"/>
    </source>
</evidence>
<dbReference type="STRING" id="4081.A0A3Q7GLF0"/>
<organism evidence="1">
    <name type="scientific">Solanum lycopersicum</name>
    <name type="common">Tomato</name>
    <name type="synonym">Lycopersicon esculentum</name>
    <dbReference type="NCBI Taxonomy" id="4081"/>
    <lineage>
        <taxon>Eukaryota</taxon>
        <taxon>Viridiplantae</taxon>
        <taxon>Streptophyta</taxon>
        <taxon>Embryophyta</taxon>
        <taxon>Tracheophyta</taxon>
        <taxon>Spermatophyta</taxon>
        <taxon>Magnoliopsida</taxon>
        <taxon>eudicotyledons</taxon>
        <taxon>Gunneridae</taxon>
        <taxon>Pentapetalae</taxon>
        <taxon>asterids</taxon>
        <taxon>lamiids</taxon>
        <taxon>Solanales</taxon>
        <taxon>Solanaceae</taxon>
        <taxon>Solanoideae</taxon>
        <taxon>Solaneae</taxon>
        <taxon>Solanum</taxon>
        <taxon>Solanum subgen. Lycopersicon</taxon>
    </lineage>
</organism>
<dbReference type="EnsemblPlants" id="Solyc05g049915.1.1">
    <property type="protein sequence ID" value="Solyc05g049915.1.1"/>
    <property type="gene ID" value="Solyc05g049915.1"/>
</dbReference>
<dbReference type="InParanoid" id="A0A3Q7GLF0"/>
<evidence type="ECO:0000313" key="2">
    <source>
        <dbReference type="Proteomes" id="UP000004994"/>
    </source>
</evidence>
<dbReference type="AlphaFoldDB" id="A0A3Q7GLF0"/>
<proteinExistence type="predicted"/>
<name>A0A3Q7GLF0_SOLLC</name>
<reference evidence="1" key="2">
    <citation type="submission" date="2019-01" db="UniProtKB">
        <authorList>
            <consortium name="EnsemblPlants"/>
        </authorList>
    </citation>
    <scope>IDENTIFICATION</scope>
    <source>
        <strain evidence="1">cv. Heinz 1706</strain>
    </source>
</reference>
<accession>A0A3Q7GLF0</accession>
<sequence>MIDNNFTESFNSWIVEAKQKPIIKMLEEIRVKVMNILRKHEAEVKSWKNEFSPHAMHLFHDYKVYKHKIEPVRGEKFWKIELHHAMEPPILAKMAGRPNRREQERRMRLRIGRGLGQLLEKEC</sequence>
<keyword evidence="2" id="KW-1185">Reference proteome</keyword>
<dbReference type="Gramene" id="Solyc05g049915.1.1">
    <property type="protein sequence ID" value="Solyc05g049915.1.1"/>
    <property type="gene ID" value="Solyc05g049915.1"/>
</dbReference>
<dbReference type="Proteomes" id="UP000004994">
    <property type="component" value="Chromosome 5"/>
</dbReference>
<reference evidence="1" key="1">
    <citation type="journal article" date="2012" name="Nature">
        <title>The tomato genome sequence provides insights into fleshy fruit evolution.</title>
        <authorList>
            <consortium name="Tomato Genome Consortium"/>
        </authorList>
    </citation>
    <scope>NUCLEOTIDE SEQUENCE [LARGE SCALE GENOMIC DNA]</scope>
    <source>
        <strain evidence="1">cv. Heinz 1706</strain>
    </source>
</reference>
<protein>
    <submittedName>
        <fullName evidence="1">Uncharacterized protein</fullName>
    </submittedName>
</protein>